<dbReference type="GO" id="GO:0004834">
    <property type="term" value="F:tryptophan synthase activity"/>
    <property type="evidence" value="ECO:0007669"/>
    <property type="project" value="UniProtKB-UniRule"/>
</dbReference>
<evidence type="ECO:0000256" key="9">
    <source>
        <dbReference type="ARBA" id="ARBA00023141"/>
    </source>
</evidence>
<evidence type="ECO:0000313" key="14">
    <source>
        <dbReference type="EMBL" id="AKB54276.1"/>
    </source>
</evidence>
<proteinExistence type="inferred from homology"/>
<dbReference type="GO" id="GO:0052684">
    <property type="term" value="F:L-serine hydro-lyase (adding indole, L-tryptophan-forming) activity"/>
    <property type="evidence" value="ECO:0007669"/>
    <property type="project" value="TreeGrafter"/>
</dbReference>
<dbReference type="InterPro" id="IPR006653">
    <property type="entry name" value="Trp_synth_b_CS"/>
</dbReference>
<dbReference type="PIRSF" id="PIRSF500824">
    <property type="entry name" value="TrpB_prok"/>
    <property type="match status" value="1"/>
</dbReference>
<dbReference type="PIRSF" id="PIRSF001413">
    <property type="entry name" value="Trp_syn_beta"/>
    <property type="match status" value="1"/>
</dbReference>
<dbReference type="AlphaFoldDB" id="A0A0E3LN74"/>
<evidence type="ECO:0000256" key="5">
    <source>
        <dbReference type="ARBA" id="ARBA00011270"/>
    </source>
</evidence>
<dbReference type="UniPathway" id="UPA00035">
    <property type="reaction ID" value="UER00044"/>
</dbReference>
<dbReference type="PROSITE" id="PS00168">
    <property type="entry name" value="TRP_SYNTHASE_BETA"/>
    <property type="match status" value="1"/>
</dbReference>
<dbReference type="EC" id="4.2.1.20" evidence="12"/>
<feature type="domain" description="Tryptophan synthase beta chain-like PALP" evidence="13">
    <location>
        <begin position="76"/>
        <end position="414"/>
    </location>
</feature>
<keyword evidence="10 12" id="KW-0456">Lyase</keyword>
<dbReference type="HOGENOM" id="CLU_042858_1_0_2"/>
<keyword evidence="8 12" id="KW-0663">Pyridoxal phosphate</keyword>
<evidence type="ECO:0000256" key="1">
    <source>
        <dbReference type="ARBA" id="ARBA00001933"/>
    </source>
</evidence>
<protein>
    <recommendedName>
        <fullName evidence="12">Tryptophan synthase beta chain</fullName>
        <ecNumber evidence="12">4.2.1.20</ecNumber>
    </recommendedName>
</protein>
<dbReference type="RefSeq" id="WP_048118563.1">
    <property type="nucleotide sequence ID" value="NZ_CP009528.1"/>
</dbReference>
<dbReference type="GeneID" id="24844518"/>
<evidence type="ECO:0000256" key="10">
    <source>
        <dbReference type="ARBA" id="ARBA00023239"/>
    </source>
</evidence>
<evidence type="ECO:0000313" key="15">
    <source>
        <dbReference type="Proteomes" id="UP000033033"/>
    </source>
</evidence>
<gene>
    <name evidence="12" type="primary">trpB</name>
    <name evidence="14" type="ORF">MSBRM_1278</name>
</gene>
<keyword evidence="9 12" id="KW-0057">Aromatic amino acid biosynthesis</keyword>
<evidence type="ECO:0000259" key="13">
    <source>
        <dbReference type="Pfam" id="PF00291"/>
    </source>
</evidence>
<comment type="function">
    <text evidence="2 12">The beta subunit is responsible for the synthesis of L-tryptophan from indole and L-serine.</text>
</comment>
<evidence type="ECO:0000256" key="7">
    <source>
        <dbReference type="ARBA" id="ARBA00022822"/>
    </source>
</evidence>
<dbReference type="PANTHER" id="PTHR48077">
    <property type="entry name" value="TRYPTOPHAN SYNTHASE-RELATED"/>
    <property type="match status" value="1"/>
</dbReference>
<evidence type="ECO:0000256" key="8">
    <source>
        <dbReference type="ARBA" id="ARBA00022898"/>
    </source>
</evidence>
<dbReference type="KEGG" id="mby:MSBRM_1278"/>
<dbReference type="HAMAP" id="MF_00133">
    <property type="entry name" value="Trp_synth_beta"/>
    <property type="match status" value="1"/>
</dbReference>
<evidence type="ECO:0000256" key="6">
    <source>
        <dbReference type="ARBA" id="ARBA00022605"/>
    </source>
</evidence>
<dbReference type="InterPro" id="IPR036052">
    <property type="entry name" value="TrpB-like_PALP_sf"/>
</dbReference>
<sequence length="432" mass="48214">MEQTKIILDENEMPKQWYNVLSDFSSPIDPPLDPRTREPISPKALEPIFPKGLIKQEMSSERFIDIPEEILEIYRLWRPSPLYRAHRLEKLLKTPAKIYYKNEGVSPAGSHKTNTSIAQAYYNMKEGTERITTETGAGQWGSALALACNYFDLECKVYMVRSSFYQKPYRKSMMTVWGGNVVPSPSEDTEFGKKILKEQPETPGSLGIAISEAVEDAIAHDSTKYSLGSVLNHVMLHQTVIGAECKKQLEQVETYPDIVIGCCGGGSNLAGISLEFIKDKIEGKRNPRVIAVEPSACPSLTKGEYRYDFGDTAEMTPLLKMYTLGHKHVPPAIHAGGLRYHGDSPIISKLYAEGLIEAVAYDQYPVFDAAVQFARTEGIVPAPESSHAIRCAIDEALKCKQTGEEKTILFNLSGHGHFDMSSYDKYFNKELA</sequence>
<dbReference type="InterPro" id="IPR006316">
    <property type="entry name" value="Trp_synth_b-like"/>
</dbReference>
<reference evidence="14 15" key="1">
    <citation type="submission" date="2014-07" db="EMBL/GenBank/DDBJ databases">
        <title>Methanogenic archaea and the global carbon cycle.</title>
        <authorList>
            <person name="Henriksen J.R."/>
            <person name="Luke J."/>
            <person name="Reinhart S."/>
            <person name="Benedict M.N."/>
            <person name="Youngblut N.D."/>
            <person name="Metcalf M.E."/>
            <person name="Whitaker R.J."/>
            <person name="Metcalf W.W."/>
        </authorList>
    </citation>
    <scope>NUCLEOTIDE SEQUENCE [LARGE SCALE GENOMIC DNA]</scope>
    <source>
        <strain evidence="14 15">MS</strain>
    </source>
</reference>
<evidence type="ECO:0000256" key="12">
    <source>
        <dbReference type="HAMAP-Rule" id="MF_00133"/>
    </source>
</evidence>
<evidence type="ECO:0000256" key="3">
    <source>
        <dbReference type="ARBA" id="ARBA00004733"/>
    </source>
</evidence>
<organism evidence="14 15">
    <name type="scientific">Methanosarcina barkeri MS</name>
    <dbReference type="NCBI Taxonomy" id="1434108"/>
    <lineage>
        <taxon>Archaea</taxon>
        <taxon>Methanobacteriati</taxon>
        <taxon>Methanobacteriota</taxon>
        <taxon>Stenosarchaea group</taxon>
        <taxon>Methanomicrobia</taxon>
        <taxon>Methanosarcinales</taxon>
        <taxon>Methanosarcinaceae</taxon>
        <taxon>Methanosarcina</taxon>
    </lineage>
</organism>
<dbReference type="GO" id="GO:0030170">
    <property type="term" value="F:pyridoxal phosphate binding"/>
    <property type="evidence" value="ECO:0007669"/>
    <property type="project" value="InterPro"/>
</dbReference>
<dbReference type="Proteomes" id="UP000033033">
    <property type="component" value="Chromosome"/>
</dbReference>
<comment type="pathway">
    <text evidence="3 12">Amino-acid biosynthesis; L-tryptophan biosynthesis; L-tryptophan from chorismate: step 5/5.</text>
</comment>
<dbReference type="InterPro" id="IPR006654">
    <property type="entry name" value="Trp_synth_beta"/>
</dbReference>
<evidence type="ECO:0000256" key="4">
    <source>
        <dbReference type="ARBA" id="ARBA00009982"/>
    </source>
</evidence>
<dbReference type="NCBIfam" id="TIGR01415">
    <property type="entry name" value="trpB_rel"/>
    <property type="match status" value="1"/>
</dbReference>
<dbReference type="GO" id="GO:0005737">
    <property type="term" value="C:cytoplasm"/>
    <property type="evidence" value="ECO:0007669"/>
    <property type="project" value="TreeGrafter"/>
</dbReference>
<keyword evidence="15" id="KW-1185">Reference proteome</keyword>
<dbReference type="Gene3D" id="3.40.50.1100">
    <property type="match status" value="2"/>
</dbReference>
<comment type="cofactor">
    <cofactor evidence="1 12">
        <name>pyridoxal 5'-phosphate</name>
        <dbReference type="ChEBI" id="CHEBI:597326"/>
    </cofactor>
</comment>
<evidence type="ECO:0000256" key="2">
    <source>
        <dbReference type="ARBA" id="ARBA00002786"/>
    </source>
</evidence>
<dbReference type="EMBL" id="CP009528">
    <property type="protein sequence ID" value="AKB54276.1"/>
    <property type="molecule type" value="Genomic_DNA"/>
</dbReference>
<dbReference type="SUPFAM" id="SSF53686">
    <property type="entry name" value="Tryptophan synthase beta subunit-like PLP-dependent enzymes"/>
    <property type="match status" value="1"/>
</dbReference>
<dbReference type="PATRIC" id="fig|1434108.4.peg.1580"/>
<dbReference type="STRING" id="1434108.MSBRM_1278"/>
<keyword evidence="6 12" id="KW-0028">Amino-acid biosynthesis</keyword>
<name>A0A0E3LN74_METBA</name>
<keyword evidence="7 12" id="KW-0822">Tryptophan biosynthesis</keyword>
<dbReference type="InterPro" id="IPR001926">
    <property type="entry name" value="TrpB-like_PALP"/>
</dbReference>
<evidence type="ECO:0000256" key="11">
    <source>
        <dbReference type="ARBA" id="ARBA00049047"/>
    </source>
</evidence>
<feature type="modified residue" description="N6-(pyridoxal phosphate)lysine" evidence="12">
    <location>
        <position position="112"/>
    </location>
</feature>
<comment type="subunit">
    <text evidence="5 12">Tetramer of two alpha and two beta chains.</text>
</comment>
<comment type="similarity">
    <text evidence="4 12">Belongs to the TrpB family.</text>
</comment>
<comment type="catalytic activity">
    <reaction evidence="11 12">
        <text>(1S,2R)-1-C-(indol-3-yl)glycerol 3-phosphate + L-serine = D-glyceraldehyde 3-phosphate + L-tryptophan + H2O</text>
        <dbReference type="Rhea" id="RHEA:10532"/>
        <dbReference type="ChEBI" id="CHEBI:15377"/>
        <dbReference type="ChEBI" id="CHEBI:33384"/>
        <dbReference type="ChEBI" id="CHEBI:57912"/>
        <dbReference type="ChEBI" id="CHEBI:58866"/>
        <dbReference type="ChEBI" id="CHEBI:59776"/>
        <dbReference type="EC" id="4.2.1.20"/>
    </reaction>
</comment>
<dbReference type="InterPro" id="IPR023026">
    <property type="entry name" value="Trp_synth_beta/beta-like"/>
</dbReference>
<accession>A0A0E3LN74</accession>
<dbReference type="Pfam" id="PF00291">
    <property type="entry name" value="PALP"/>
    <property type="match status" value="1"/>
</dbReference>
<dbReference type="PANTHER" id="PTHR48077:SF6">
    <property type="entry name" value="TRYPTOPHAN SYNTHASE"/>
    <property type="match status" value="1"/>
</dbReference>
<dbReference type="NCBIfam" id="NF009057">
    <property type="entry name" value="PRK12391.1"/>
    <property type="match status" value="1"/>
</dbReference>
<dbReference type="CDD" id="cd06446">
    <property type="entry name" value="Trp-synth_B"/>
    <property type="match status" value="1"/>
</dbReference>